<keyword evidence="1" id="KW-0378">Hydrolase</keyword>
<comment type="caution">
    <text evidence="3">The sequence shown here is derived from an EMBL/GenBank/DDBJ whole genome shotgun (WGS) entry which is preliminary data.</text>
</comment>
<evidence type="ECO:0000313" key="4">
    <source>
        <dbReference type="Proteomes" id="UP000327013"/>
    </source>
</evidence>
<keyword evidence="2" id="KW-0732">Signal</keyword>
<dbReference type="InterPro" id="IPR029058">
    <property type="entry name" value="AB_hydrolase_fold"/>
</dbReference>
<feature type="signal peptide" evidence="2">
    <location>
        <begin position="1"/>
        <end position="19"/>
    </location>
</feature>
<dbReference type="GO" id="GO:0004806">
    <property type="term" value="F:triacylglycerol lipase activity"/>
    <property type="evidence" value="ECO:0007669"/>
    <property type="project" value="UniProtKB-UniRule"/>
</dbReference>
<dbReference type="Proteomes" id="UP000327013">
    <property type="component" value="Unassembled WGS sequence"/>
</dbReference>
<dbReference type="AlphaFoldDB" id="A0A5N6KRM6"/>
<dbReference type="Pfam" id="PF03583">
    <property type="entry name" value="LIP"/>
    <property type="match status" value="1"/>
</dbReference>
<dbReference type="EMBL" id="VIBQ01000010">
    <property type="protein sequence ID" value="KAB8339113.1"/>
    <property type="molecule type" value="Genomic_DNA"/>
</dbReference>
<sequence length="441" mass="47110">MRSTVSSLACSLLLTATSAFSGVETALEPRQYGTMNSTTILPPSEDPWYTAPAGFEHAQPGAVLRLRAAPGNLTSITHNTTAAYHILYRTTNSRYKAAWAVTTLFVPKTPAQPRTNSTGPNTLLSYQIPYDSADVDASPSYALYASPYSDIGTALGQGWYVNVPDYEGPSASFTAGVQSGHATLDAVRAVLNTGFGLSPKTNYAMWGYSGGALASEWAAELQIQYAPELNFKGAALGGLTPNVTSVLETITGTALAGLAPAGILGLASQYPELEQYLQENLKKTGQYNITRFYAARNETLIGSIGAFANQDITEYFTNGLAALTEPIPMMVTNKDGLMGYHGVPQIPIFAYKAIKDEVSPVEDTDKLVTRYCEAGANIWYQRNTVGGHSAESTNGNARALQFLTGVLDGVYNSTGCKIENVTIAISTSPLKRSPLREDLFG</sequence>
<dbReference type="PANTHER" id="PTHR34853">
    <property type="match status" value="1"/>
</dbReference>
<proteinExistence type="inferred from homology"/>
<protein>
    <recommendedName>
        <fullName evidence="5">Lipase</fullName>
    </recommendedName>
</protein>
<organism evidence="3 4">
    <name type="scientific">Carpinus fangiana</name>
    <dbReference type="NCBI Taxonomy" id="176857"/>
    <lineage>
        <taxon>Eukaryota</taxon>
        <taxon>Viridiplantae</taxon>
        <taxon>Streptophyta</taxon>
        <taxon>Embryophyta</taxon>
        <taxon>Tracheophyta</taxon>
        <taxon>Spermatophyta</taxon>
        <taxon>Magnoliopsida</taxon>
        <taxon>eudicotyledons</taxon>
        <taxon>Gunneridae</taxon>
        <taxon>Pentapetalae</taxon>
        <taxon>rosids</taxon>
        <taxon>fabids</taxon>
        <taxon>Fagales</taxon>
        <taxon>Betulaceae</taxon>
        <taxon>Carpinus</taxon>
    </lineage>
</organism>
<keyword evidence="4" id="KW-1185">Reference proteome</keyword>
<evidence type="ECO:0008006" key="5">
    <source>
        <dbReference type="Google" id="ProtNLM"/>
    </source>
</evidence>
<gene>
    <name evidence="3" type="ORF">FH972_022049</name>
</gene>
<dbReference type="Gene3D" id="1.10.260.130">
    <property type="match status" value="1"/>
</dbReference>
<feature type="chain" id="PRO_5024528095" description="Lipase" evidence="2">
    <location>
        <begin position="20"/>
        <end position="441"/>
    </location>
</feature>
<comment type="similarity">
    <text evidence="2">Belongs to the AB hydrolase superfamily. Lipase family.</text>
</comment>
<dbReference type="PANTHER" id="PTHR34853:SF5">
    <property type="entry name" value="LIP-DOMAIN-CONTAINING PROTEIN-RELATED"/>
    <property type="match status" value="1"/>
</dbReference>
<dbReference type="Gene3D" id="3.40.50.1820">
    <property type="entry name" value="alpha/beta hydrolase"/>
    <property type="match status" value="1"/>
</dbReference>
<evidence type="ECO:0000256" key="1">
    <source>
        <dbReference type="ARBA" id="ARBA00022801"/>
    </source>
</evidence>
<name>A0A5N6KRM6_9ROSI</name>
<evidence type="ECO:0000256" key="2">
    <source>
        <dbReference type="PIRNR" id="PIRNR029171"/>
    </source>
</evidence>
<accession>A0A5N6KRM6</accession>
<dbReference type="SUPFAM" id="SSF53474">
    <property type="entry name" value="alpha/beta-Hydrolases"/>
    <property type="match status" value="1"/>
</dbReference>
<evidence type="ECO:0000313" key="3">
    <source>
        <dbReference type="EMBL" id="KAB8339113.1"/>
    </source>
</evidence>
<reference evidence="3 4" key="1">
    <citation type="submission" date="2019-06" db="EMBL/GenBank/DDBJ databases">
        <title>A chromosomal-level reference genome of Carpinus fangiana (Coryloideae, Betulaceae).</title>
        <authorList>
            <person name="Yang X."/>
            <person name="Wang Z."/>
            <person name="Zhang L."/>
            <person name="Hao G."/>
            <person name="Liu J."/>
            <person name="Yang Y."/>
        </authorList>
    </citation>
    <scope>NUCLEOTIDE SEQUENCE [LARGE SCALE GENOMIC DNA]</scope>
    <source>
        <strain evidence="3">Cfa_2016G</strain>
        <tissue evidence="3">Leaf</tissue>
    </source>
</reference>
<dbReference type="InterPro" id="IPR005152">
    <property type="entry name" value="Lipase_secreted"/>
</dbReference>
<dbReference type="PIRSF" id="PIRSF029171">
    <property type="entry name" value="Esterase_LipA"/>
    <property type="match status" value="1"/>
</dbReference>
<dbReference type="OrthoDB" id="2373480at2759"/>
<dbReference type="GO" id="GO:0016042">
    <property type="term" value="P:lipid catabolic process"/>
    <property type="evidence" value="ECO:0007669"/>
    <property type="project" value="UniProtKB-UniRule"/>
</dbReference>